<gene>
    <name evidence="2" type="ORF">OTI717_LOCUS13627</name>
    <name evidence="1" type="ORF">RFH988_LOCUS10808</name>
</gene>
<dbReference type="Proteomes" id="UP000663882">
    <property type="component" value="Unassembled WGS sequence"/>
</dbReference>
<dbReference type="Proteomes" id="UP000663823">
    <property type="component" value="Unassembled WGS sequence"/>
</dbReference>
<proteinExistence type="predicted"/>
<reference evidence="1" key="1">
    <citation type="submission" date="2021-02" db="EMBL/GenBank/DDBJ databases">
        <authorList>
            <person name="Nowell W R."/>
        </authorList>
    </citation>
    <scope>NUCLEOTIDE SEQUENCE</scope>
</reference>
<evidence type="ECO:0000313" key="1">
    <source>
        <dbReference type="EMBL" id="CAF0936053.1"/>
    </source>
</evidence>
<dbReference type="AlphaFoldDB" id="A0A814C741"/>
<dbReference type="EMBL" id="CAJOAX010001466">
    <property type="protein sequence ID" value="CAF3717832.1"/>
    <property type="molecule type" value="Genomic_DNA"/>
</dbReference>
<protein>
    <submittedName>
        <fullName evidence="1">Uncharacterized protein</fullName>
    </submittedName>
</protein>
<accession>A0A814C741</accession>
<name>A0A814C741_9BILA</name>
<organism evidence="1 3">
    <name type="scientific">Rotaria sordida</name>
    <dbReference type="NCBI Taxonomy" id="392033"/>
    <lineage>
        <taxon>Eukaryota</taxon>
        <taxon>Metazoa</taxon>
        <taxon>Spiralia</taxon>
        <taxon>Gnathifera</taxon>
        <taxon>Rotifera</taxon>
        <taxon>Eurotatoria</taxon>
        <taxon>Bdelloidea</taxon>
        <taxon>Philodinida</taxon>
        <taxon>Philodinidae</taxon>
        <taxon>Rotaria</taxon>
    </lineage>
</organism>
<dbReference type="EMBL" id="CAJNOO010000412">
    <property type="protein sequence ID" value="CAF0936053.1"/>
    <property type="molecule type" value="Genomic_DNA"/>
</dbReference>
<dbReference type="OrthoDB" id="10042258at2759"/>
<comment type="caution">
    <text evidence="1">The sequence shown here is derived from an EMBL/GenBank/DDBJ whole genome shotgun (WGS) entry which is preliminary data.</text>
</comment>
<evidence type="ECO:0000313" key="3">
    <source>
        <dbReference type="Proteomes" id="UP000663882"/>
    </source>
</evidence>
<sequence>MPQIYLTDFEKDDSNEDLFIFDRILKQPIYFTLSKIEKAIEKSLNSNELERFAGSRFFHIECDLSKSLSDLQRSNLLNGDKLTIESLISRELSSKETVDKLSYHQMILRWLSNLYKNTTFSYLPTIKFIDNKSINRELSSSKIHTDDDLCLGWILFKSIDRPDLGLKEEKPRMINVKHIAETYVVGIANKIYQGKPILPHSPKSQIIKEMTEFDSQLFHMSIISNATHFIVPSRTYNDIIESTNIYESEIIHIEDDELQMRDSPETLE</sequence>
<evidence type="ECO:0000313" key="2">
    <source>
        <dbReference type="EMBL" id="CAF3717832.1"/>
    </source>
</evidence>